<reference evidence="6 7" key="1">
    <citation type="submission" date="2019-02" db="EMBL/GenBank/DDBJ databases">
        <title>Deep-cultivation of Planctomycetes and their phenomic and genomic characterization uncovers novel biology.</title>
        <authorList>
            <person name="Wiegand S."/>
            <person name="Jogler M."/>
            <person name="Boedeker C."/>
            <person name="Pinto D."/>
            <person name="Vollmers J."/>
            <person name="Rivas-Marin E."/>
            <person name="Kohn T."/>
            <person name="Peeters S.H."/>
            <person name="Heuer A."/>
            <person name="Rast P."/>
            <person name="Oberbeckmann S."/>
            <person name="Bunk B."/>
            <person name="Jeske O."/>
            <person name="Meyerdierks A."/>
            <person name="Storesund J.E."/>
            <person name="Kallscheuer N."/>
            <person name="Luecker S."/>
            <person name="Lage O.M."/>
            <person name="Pohl T."/>
            <person name="Merkel B.J."/>
            <person name="Hornburger P."/>
            <person name="Mueller R.-W."/>
            <person name="Bruemmer F."/>
            <person name="Labrenz M."/>
            <person name="Spormann A.M."/>
            <person name="Op Den Camp H."/>
            <person name="Overmann J."/>
            <person name="Amann R."/>
            <person name="Jetten M.S.M."/>
            <person name="Mascher T."/>
            <person name="Medema M.H."/>
            <person name="Devos D.P."/>
            <person name="Kaster A.-K."/>
            <person name="Ovreas L."/>
            <person name="Rohde M."/>
            <person name="Galperin M.Y."/>
            <person name="Jogler C."/>
        </authorList>
    </citation>
    <scope>NUCLEOTIDE SEQUENCE [LARGE SCALE GENOMIC DNA]</scope>
    <source>
        <strain evidence="6 7">Poly59</strain>
    </source>
</reference>
<dbReference type="Pfam" id="PF23500">
    <property type="entry name" value="DUF7133"/>
    <property type="match status" value="2"/>
</dbReference>
<protein>
    <submittedName>
        <fullName evidence="6">Cytochrome c</fullName>
    </submittedName>
</protein>
<dbReference type="InterPro" id="IPR011041">
    <property type="entry name" value="Quinoprot_gluc/sorb_DH_b-prop"/>
</dbReference>
<dbReference type="RefSeq" id="WP_146534585.1">
    <property type="nucleotide sequence ID" value="NZ_SJPX01000003.1"/>
</dbReference>
<feature type="domain" description="Cytochrome c" evidence="5">
    <location>
        <begin position="954"/>
        <end position="1087"/>
    </location>
</feature>
<evidence type="ECO:0000259" key="5">
    <source>
        <dbReference type="PROSITE" id="PS51007"/>
    </source>
</evidence>
<dbReference type="InterPro" id="IPR013428">
    <property type="entry name" value="Membrane-bound_put_N"/>
</dbReference>
<dbReference type="GO" id="GO:0046872">
    <property type="term" value="F:metal ion binding"/>
    <property type="evidence" value="ECO:0007669"/>
    <property type="project" value="UniProtKB-KW"/>
</dbReference>
<dbReference type="InterPro" id="IPR009056">
    <property type="entry name" value="Cyt_c-like_dom"/>
</dbReference>
<dbReference type="EMBL" id="SJPX01000003">
    <property type="protein sequence ID" value="TWU51167.1"/>
    <property type="molecule type" value="Genomic_DNA"/>
</dbReference>
<dbReference type="InterPro" id="IPR036909">
    <property type="entry name" value="Cyt_c-like_dom_sf"/>
</dbReference>
<keyword evidence="7" id="KW-1185">Reference proteome</keyword>
<dbReference type="Proteomes" id="UP000317977">
    <property type="component" value="Unassembled WGS sequence"/>
</dbReference>
<dbReference type="SUPFAM" id="SSF50952">
    <property type="entry name" value="Soluble quinoprotein glucose dehydrogenase"/>
    <property type="match status" value="1"/>
</dbReference>
<evidence type="ECO:0000256" key="3">
    <source>
        <dbReference type="ARBA" id="ARBA00023004"/>
    </source>
</evidence>
<dbReference type="NCBIfam" id="TIGR02604">
    <property type="entry name" value="Piru_Ver_Nterm"/>
    <property type="match status" value="1"/>
</dbReference>
<dbReference type="PROSITE" id="PS51007">
    <property type="entry name" value="CYTC"/>
    <property type="match status" value="1"/>
</dbReference>
<organism evidence="6 7">
    <name type="scientific">Rubripirellula reticaptiva</name>
    <dbReference type="NCBI Taxonomy" id="2528013"/>
    <lineage>
        <taxon>Bacteria</taxon>
        <taxon>Pseudomonadati</taxon>
        <taxon>Planctomycetota</taxon>
        <taxon>Planctomycetia</taxon>
        <taxon>Pirellulales</taxon>
        <taxon>Pirellulaceae</taxon>
        <taxon>Rubripirellula</taxon>
    </lineage>
</organism>
<evidence type="ECO:0000313" key="6">
    <source>
        <dbReference type="EMBL" id="TWU51167.1"/>
    </source>
</evidence>
<evidence type="ECO:0000256" key="1">
    <source>
        <dbReference type="ARBA" id="ARBA00022617"/>
    </source>
</evidence>
<dbReference type="GO" id="GO:0009055">
    <property type="term" value="F:electron transfer activity"/>
    <property type="evidence" value="ECO:0007669"/>
    <property type="project" value="InterPro"/>
</dbReference>
<evidence type="ECO:0000256" key="2">
    <source>
        <dbReference type="ARBA" id="ARBA00022723"/>
    </source>
</evidence>
<dbReference type="InterPro" id="IPR055557">
    <property type="entry name" value="DUF7133"/>
</dbReference>
<evidence type="ECO:0000313" key="7">
    <source>
        <dbReference type="Proteomes" id="UP000317977"/>
    </source>
</evidence>
<evidence type="ECO:0000256" key="4">
    <source>
        <dbReference type="PROSITE-ProRule" id="PRU00433"/>
    </source>
</evidence>
<dbReference type="PANTHER" id="PTHR33546">
    <property type="entry name" value="LARGE, MULTIFUNCTIONAL SECRETED PROTEIN-RELATED"/>
    <property type="match status" value="1"/>
</dbReference>
<name>A0A5C6ESS8_9BACT</name>
<dbReference type="GO" id="GO:0020037">
    <property type="term" value="F:heme binding"/>
    <property type="evidence" value="ECO:0007669"/>
    <property type="project" value="InterPro"/>
</dbReference>
<comment type="caution">
    <text evidence="6">The sequence shown here is derived from an EMBL/GenBank/DDBJ whole genome shotgun (WGS) entry which is preliminary data.</text>
</comment>
<keyword evidence="3 4" id="KW-0408">Iron</keyword>
<dbReference type="AlphaFoldDB" id="A0A5C6ESS8"/>
<dbReference type="PANTHER" id="PTHR33546:SF1">
    <property type="entry name" value="LARGE, MULTIFUNCTIONAL SECRETED PROTEIN"/>
    <property type="match status" value="1"/>
</dbReference>
<dbReference type="NCBIfam" id="TIGR02603">
    <property type="entry name" value="CxxCH_TIGR02603"/>
    <property type="match status" value="1"/>
</dbReference>
<gene>
    <name evidence="6" type="ORF">Poly59_27580</name>
</gene>
<dbReference type="SUPFAM" id="SSF46626">
    <property type="entry name" value="Cytochrome c"/>
    <property type="match status" value="1"/>
</dbReference>
<keyword evidence="2 4" id="KW-0479">Metal-binding</keyword>
<sequence>MDKTLKPGPTIMQCALLVVCLVGKSWSADPIGLPPAAEPITDAAIYGEGVRSTDWQSPEQQRRGFHLPPGFEIRLFASEPQISKPLNMAFDAGGRLWVTHSVEYPYPATDPDKARDAVSILQDTDGDGAADRFETFADGLNIPIGVLPYGEGCLCFSIPNLWYLRDTDGDGKCDRRDVVLGPFDTSRDTHGMVNSLRDAGDGWIHACHGFNNQSQVAGTDGHVVTMHSGNAFRFRPDGSRVEHYTHGQVNPFGMTTDEWGYFYSADCHSKPISQLIRGACYPSFGRPHDGLGFLPPMLDHLHGSTAISGLLFVPPDSSIVPLREQFISGNVMTSRLNRNQRIFRGATAIGEERADFLTSDDPWFRPVDVQFGPDGNIYVADFYNKIIGHYEVPLEHPERDRTSGRIWQIRYTGDQQAGPPLTPALDQVISLRQAGRLLEHESSDGRHLDEVRTGLAAGNAHVVRTSAELLGCHGRTTDVALLLKRLSSVPDRDPVLRQTIRIAVANLMNNAPASDDVWSQTPGVNLASILLGVQRWEVTASLLRFLSDNPATADRDEYLSHAARNAGPEQLDDCVRVAREITGSDREKQFDVLEVLCDAQNARPRDVAASLRQWASQLVQAELANVDKTGKRLSWFTDDGVSWQSEKRKLESGEDAMLVSSFGRGETYIGALISDTFAAPESIEFWMAGHNGLPSEQDHGKNTVRLILDETGEVLHEATPPRNDMARPFRWDTASVAGRGVHIECIDGDSGASYAWLAVGRFEPVWLSYADDSSPLATSLAWINRLGLNESMDSLCAMLDSNRLSRRWRVEVASTIARLRDDLDAAIVLQILQDSKAPNDLVERTIKSMLVRDREAFHEATRQLCKELSSGGQRDLAMAWATSGAEVETLLDMAQWGWISREVLVDATVAQAVHPRLTAQQRHRLDEMTKGIGADDSALKALEDLKATVVSDSGDRTNGKRLYTKHCAVCHQLRGEGAVVGPQLDGATTRSIERLLEDIVTPDQNVDQAFRTTSFLLDNGRVIVGLVASENDRQINVLLTDGTKVNVDVANIEQRREAGRSLMPSNFAESLSPDEFGDLITFLRSKD</sequence>
<dbReference type="OrthoDB" id="221643at2"/>
<proteinExistence type="predicted"/>
<keyword evidence="1 4" id="KW-0349">Heme</keyword>
<dbReference type="InterPro" id="IPR011042">
    <property type="entry name" value="6-blade_b-propeller_TolB-like"/>
</dbReference>
<dbReference type="Gene3D" id="1.10.760.10">
    <property type="entry name" value="Cytochrome c-like domain"/>
    <property type="match status" value="1"/>
</dbReference>
<accession>A0A5C6ESS8</accession>
<dbReference type="InterPro" id="IPR013427">
    <property type="entry name" value="Haem-bd_dom_put"/>
</dbReference>
<dbReference type="Gene3D" id="2.120.10.30">
    <property type="entry name" value="TolB, C-terminal domain"/>
    <property type="match status" value="1"/>
</dbReference>
<dbReference type="Pfam" id="PF00034">
    <property type="entry name" value="Cytochrom_C"/>
    <property type="match status" value="1"/>
</dbReference>